<reference evidence="1 2" key="1">
    <citation type="submission" date="2024-03" db="EMBL/GenBank/DDBJ databases">
        <title>Human intestinal bacterial collection.</title>
        <authorList>
            <person name="Pauvert C."/>
            <person name="Hitch T.C.A."/>
            <person name="Clavel T."/>
        </authorList>
    </citation>
    <scope>NUCLEOTIDE SEQUENCE [LARGE SCALE GENOMIC DNA]</scope>
    <source>
        <strain evidence="1 2">CLA-AA-H132</strain>
    </source>
</reference>
<proteinExistence type="predicted"/>
<protein>
    <submittedName>
        <fullName evidence="1">Uncharacterized protein</fullName>
    </submittedName>
</protein>
<gene>
    <name evidence="1" type="ORF">WMO29_11380</name>
</gene>
<dbReference type="Proteomes" id="UP001438008">
    <property type="component" value="Unassembled WGS sequence"/>
</dbReference>
<accession>A0ABV1FJ52</accession>
<dbReference type="RefSeq" id="WP_349164862.1">
    <property type="nucleotide sequence ID" value="NZ_JBBMFE010000010.1"/>
</dbReference>
<evidence type="ECO:0000313" key="2">
    <source>
        <dbReference type="Proteomes" id="UP001438008"/>
    </source>
</evidence>
<dbReference type="EMBL" id="JBBMFE010000010">
    <property type="protein sequence ID" value="MEQ2473081.1"/>
    <property type="molecule type" value="Genomic_DNA"/>
</dbReference>
<organism evidence="1 2">
    <name type="scientific">Laedolimicola intestinihominis</name>
    <dbReference type="NCBI Taxonomy" id="3133166"/>
    <lineage>
        <taxon>Bacteria</taxon>
        <taxon>Bacillati</taxon>
        <taxon>Bacillota</taxon>
        <taxon>Clostridia</taxon>
        <taxon>Lachnospirales</taxon>
        <taxon>Lachnospiraceae</taxon>
        <taxon>Laedolimicola</taxon>
    </lineage>
</organism>
<sequence length="84" mass="9795">MDKSRKKSAVLFAGIFVVLGMWMMLSVHCRAAEKNNDEKQPQIIRIGSFEDTFDYVDKNGVRRGYGYELIRRNRTGHVNRQEIC</sequence>
<evidence type="ECO:0000313" key="1">
    <source>
        <dbReference type="EMBL" id="MEQ2473081.1"/>
    </source>
</evidence>
<name>A0ABV1FJ52_9FIRM</name>
<comment type="caution">
    <text evidence="1">The sequence shown here is derived from an EMBL/GenBank/DDBJ whole genome shotgun (WGS) entry which is preliminary data.</text>
</comment>
<keyword evidence="2" id="KW-1185">Reference proteome</keyword>